<dbReference type="PANTHER" id="PTHR10996:SF178">
    <property type="entry name" value="2-HYDROXYACID DEHYDROGENASE YGL185C-RELATED"/>
    <property type="match status" value="1"/>
</dbReference>
<comment type="caution">
    <text evidence="7">The sequence shown here is derived from an EMBL/GenBank/DDBJ whole genome shotgun (WGS) entry which is preliminary data.</text>
</comment>
<evidence type="ECO:0000259" key="5">
    <source>
        <dbReference type="Pfam" id="PF00389"/>
    </source>
</evidence>
<dbReference type="InterPro" id="IPR036291">
    <property type="entry name" value="NAD(P)-bd_dom_sf"/>
</dbReference>
<dbReference type="SUPFAM" id="SSF52283">
    <property type="entry name" value="Formate/glycerate dehydrogenase catalytic domain-like"/>
    <property type="match status" value="1"/>
</dbReference>
<sequence length="334" mass="34680">MTAIAGSPRVLVTDTIMARFAAELTAPPTSAEWVFAPGLGDDELVAVMPTVDVLVCSTMSTAMAFAADRLRLVHVTGAGYDKIPVDDLGPGVAVANTFHHAIPIAEHVIMTTLMLSRRVIPVDREMRSGVWRTVGNDPTVPFHPVLRGRTIGLVGFGGIAQEVARLAAALGMRVRAIRSNPSGPVPSDIHVDWMGATDELGALLAASDVAVVTAPLSDSTRGLVDAAALGRMRPGAILVNVARGPIVDEQALCDALTSGGLGGAAIDVWWGAPGADAAAPPAVARFAGLDNVVLTPHHSGHARTTFEQRAADISANVERLAHGVPLQNVVRAAR</sequence>
<dbReference type="CDD" id="cd12165">
    <property type="entry name" value="2-Hacid_dh_6"/>
    <property type="match status" value="1"/>
</dbReference>
<dbReference type="InterPro" id="IPR006139">
    <property type="entry name" value="D-isomer_2_OHA_DH_cat_dom"/>
</dbReference>
<dbReference type="InterPro" id="IPR050223">
    <property type="entry name" value="D-isomer_2-hydroxyacid_DH"/>
</dbReference>
<dbReference type="Proteomes" id="UP001549257">
    <property type="component" value="Unassembled WGS sequence"/>
</dbReference>
<keyword evidence="3" id="KW-0520">NAD</keyword>
<feature type="domain" description="D-isomer specific 2-hydroxyacid dehydrogenase NAD-binding" evidence="6">
    <location>
        <begin position="110"/>
        <end position="298"/>
    </location>
</feature>
<dbReference type="Pfam" id="PF00389">
    <property type="entry name" value="2-Hacid_dh"/>
    <property type="match status" value="1"/>
</dbReference>
<feature type="domain" description="D-isomer specific 2-hydroxyacid dehydrogenase catalytic" evidence="5">
    <location>
        <begin position="11"/>
        <end position="330"/>
    </location>
</feature>
<dbReference type="InterPro" id="IPR006140">
    <property type="entry name" value="D-isomer_DH_NAD-bd"/>
</dbReference>
<keyword evidence="8" id="KW-1185">Reference proteome</keyword>
<dbReference type="PROSITE" id="PS00671">
    <property type="entry name" value="D_2_HYDROXYACID_DH_3"/>
    <property type="match status" value="1"/>
</dbReference>
<comment type="similarity">
    <text evidence="1 4">Belongs to the D-isomer specific 2-hydroxyacid dehydrogenase family.</text>
</comment>
<evidence type="ECO:0000256" key="2">
    <source>
        <dbReference type="ARBA" id="ARBA00023002"/>
    </source>
</evidence>
<dbReference type="RefSeq" id="WP_354025745.1">
    <property type="nucleotide sequence ID" value="NZ_JBEPSJ010000004.1"/>
</dbReference>
<reference evidence="7 8" key="1">
    <citation type="submission" date="2024-06" db="EMBL/GenBank/DDBJ databases">
        <title>Sorghum-associated microbial communities from plants grown in Nebraska, USA.</title>
        <authorList>
            <person name="Schachtman D."/>
        </authorList>
    </citation>
    <scope>NUCLEOTIDE SEQUENCE [LARGE SCALE GENOMIC DNA]</scope>
    <source>
        <strain evidence="7 8">2857</strain>
    </source>
</reference>
<gene>
    <name evidence="7" type="ORF">ABIE21_003103</name>
</gene>
<evidence type="ECO:0000256" key="3">
    <source>
        <dbReference type="ARBA" id="ARBA00023027"/>
    </source>
</evidence>
<proteinExistence type="inferred from homology"/>
<evidence type="ECO:0000259" key="6">
    <source>
        <dbReference type="Pfam" id="PF02826"/>
    </source>
</evidence>
<dbReference type="EMBL" id="JBEPSJ010000004">
    <property type="protein sequence ID" value="MET4583577.1"/>
    <property type="molecule type" value="Genomic_DNA"/>
</dbReference>
<name>A0ABV2QR81_9MICO</name>
<protein>
    <submittedName>
        <fullName evidence="7">Phosphoglycerate dehydrogenase-like enzyme</fullName>
    </submittedName>
</protein>
<dbReference type="PANTHER" id="PTHR10996">
    <property type="entry name" value="2-HYDROXYACID DEHYDROGENASE-RELATED"/>
    <property type="match status" value="1"/>
</dbReference>
<keyword evidence="2 4" id="KW-0560">Oxidoreductase</keyword>
<dbReference type="SUPFAM" id="SSF51735">
    <property type="entry name" value="NAD(P)-binding Rossmann-fold domains"/>
    <property type="match status" value="1"/>
</dbReference>
<evidence type="ECO:0000256" key="1">
    <source>
        <dbReference type="ARBA" id="ARBA00005854"/>
    </source>
</evidence>
<evidence type="ECO:0000313" key="7">
    <source>
        <dbReference type="EMBL" id="MET4583577.1"/>
    </source>
</evidence>
<evidence type="ECO:0000256" key="4">
    <source>
        <dbReference type="RuleBase" id="RU003719"/>
    </source>
</evidence>
<dbReference type="InterPro" id="IPR029753">
    <property type="entry name" value="D-isomer_DH_CS"/>
</dbReference>
<dbReference type="Gene3D" id="3.40.50.720">
    <property type="entry name" value="NAD(P)-binding Rossmann-like Domain"/>
    <property type="match status" value="2"/>
</dbReference>
<organism evidence="7 8">
    <name type="scientific">Conyzicola nivalis</name>
    <dbReference type="NCBI Taxonomy" id="1477021"/>
    <lineage>
        <taxon>Bacteria</taxon>
        <taxon>Bacillati</taxon>
        <taxon>Actinomycetota</taxon>
        <taxon>Actinomycetes</taxon>
        <taxon>Micrococcales</taxon>
        <taxon>Microbacteriaceae</taxon>
        <taxon>Conyzicola</taxon>
    </lineage>
</organism>
<accession>A0ABV2QR81</accession>
<evidence type="ECO:0000313" key="8">
    <source>
        <dbReference type="Proteomes" id="UP001549257"/>
    </source>
</evidence>
<dbReference type="Pfam" id="PF02826">
    <property type="entry name" value="2-Hacid_dh_C"/>
    <property type="match status" value="1"/>
</dbReference>